<protein>
    <recommendedName>
        <fullName evidence="4">SYO1-like TPR repeats domain-containing protein</fullName>
    </recommendedName>
</protein>
<accession>A0ABQ8Z9U4</accession>
<evidence type="ECO:0000313" key="5">
    <source>
        <dbReference type="EMBL" id="KAJ6253614.1"/>
    </source>
</evidence>
<dbReference type="InterPro" id="IPR057990">
    <property type="entry name" value="TPR_SYO1"/>
</dbReference>
<feature type="domain" description="SYO1-like TPR repeats" evidence="4">
    <location>
        <begin position="390"/>
        <end position="637"/>
    </location>
</feature>
<proteinExistence type="inferred from homology"/>
<feature type="compositionally biased region" description="Basic residues" evidence="3">
    <location>
        <begin position="1"/>
        <end position="33"/>
    </location>
</feature>
<keyword evidence="6" id="KW-1185">Reference proteome</keyword>
<sequence>MSRRRRNRSKPNKKTRNKRNQNKNKNKNKKTTNQKKDLFLHDLSTSKIFEKIDSSDEIERETVISTLNDYVVTKKGSILNIFLQKQVPKKLMSHLIDPSISVRISTIGVFLNLVKIEDKRILSILEKRRISSPIIKSLIEYTKIKFKETEKEKEIAWESKQTENTYLSNLLILISGLCSNSSVCLFEFTSSKDFLETLMQLLDFTLFSKEISFCATKCLNVMTDDNPAILESISIIENFDQQIVNYLSLEELPLYLKTYVCSSMYNIYGDEHKILKLVGPHLIESLNLDLFENLDQLVKLFRNSEKMEFQIINENNKSSQINNSENINNIEKNDLEEWARQFEGKKISIELLANICSLNEKDQEKEEKEEEEEGEESEYEEQIVLNKNKLQFLKENELIEKMMANIKTITDFYFQIEEKNGKDQKFSKIINELFINCLYCLGNMTLFVPLNTFPNLEQTTNFVMSICLDIKNEEEKELLQSALKIVWSVVYNWEDDFNKNNEILLNFLEKVTTLLNSCKIEALTCQLINLLGVFLENQNHIFQEEEITHLLKIVFSKLDSDSLKIINESIDFFCTLIQEELIIKLLIQMNAYPIFCDYLKKFQDSFDNVKNSNEFSTQLIEQFAETVENLEMLIEYYFKKK</sequence>
<name>A0ABQ8Z9U4_9EUKA</name>
<dbReference type="EMBL" id="JAOAOG010000028">
    <property type="protein sequence ID" value="KAJ6253614.1"/>
    <property type="molecule type" value="Genomic_DNA"/>
</dbReference>
<comment type="similarity">
    <text evidence="1">Belongs to the nuclear import and ribosome assembly adapter family.</text>
</comment>
<feature type="region of interest" description="Disordered" evidence="3">
    <location>
        <begin position="1"/>
        <end position="36"/>
    </location>
</feature>
<feature type="coiled-coil region" evidence="2">
    <location>
        <begin position="321"/>
        <end position="396"/>
    </location>
</feature>
<keyword evidence="2" id="KW-0175">Coiled coil</keyword>
<dbReference type="Proteomes" id="UP001150062">
    <property type="component" value="Unassembled WGS sequence"/>
</dbReference>
<organism evidence="5 6">
    <name type="scientific">Anaeramoeba flamelloides</name>
    <dbReference type="NCBI Taxonomy" id="1746091"/>
    <lineage>
        <taxon>Eukaryota</taxon>
        <taxon>Metamonada</taxon>
        <taxon>Anaeramoebidae</taxon>
        <taxon>Anaeramoeba</taxon>
    </lineage>
</organism>
<dbReference type="SUPFAM" id="SSF48371">
    <property type="entry name" value="ARM repeat"/>
    <property type="match status" value="1"/>
</dbReference>
<evidence type="ECO:0000313" key="6">
    <source>
        <dbReference type="Proteomes" id="UP001150062"/>
    </source>
</evidence>
<evidence type="ECO:0000256" key="2">
    <source>
        <dbReference type="SAM" id="Coils"/>
    </source>
</evidence>
<dbReference type="InterPro" id="IPR011989">
    <property type="entry name" value="ARM-like"/>
</dbReference>
<dbReference type="PANTHER" id="PTHR13347">
    <property type="entry name" value="HEAT REPEAT-CONTAINING PROTEIN 3"/>
    <property type="match status" value="1"/>
</dbReference>
<comment type="caution">
    <text evidence="5">The sequence shown here is derived from an EMBL/GenBank/DDBJ whole genome shotgun (WGS) entry which is preliminary data.</text>
</comment>
<gene>
    <name evidence="5" type="ORF">M0813_13027</name>
</gene>
<dbReference type="Gene3D" id="1.25.10.10">
    <property type="entry name" value="Leucine-rich Repeat Variant"/>
    <property type="match status" value="1"/>
</dbReference>
<dbReference type="PANTHER" id="PTHR13347:SF1">
    <property type="entry name" value="HEAT REPEAT-CONTAINING PROTEIN 3"/>
    <property type="match status" value="1"/>
</dbReference>
<evidence type="ECO:0000256" key="3">
    <source>
        <dbReference type="SAM" id="MobiDB-lite"/>
    </source>
</evidence>
<reference evidence="5" key="1">
    <citation type="submission" date="2022-08" db="EMBL/GenBank/DDBJ databases">
        <title>Novel sulfate-reducing endosymbionts in the free-living metamonad Anaeramoeba.</title>
        <authorList>
            <person name="Jerlstrom-Hultqvist J."/>
            <person name="Cepicka I."/>
            <person name="Gallot-Lavallee L."/>
            <person name="Salas-Leiva D."/>
            <person name="Curtis B.A."/>
            <person name="Zahonova K."/>
            <person name="Pipaliya S."/>
            <person name="Dacks J."/>
            <person name="Roger A.J."/>
        </authorList>
    </citation>
    <scope>NUCLEOTIDE SEQUENCE</scope>
    <source>
        <strain evidence="5">Schooner1</strain>
    </source>
</reference>
<evidence type="ECO:0000256" key="1">
    <source>
        <dbReference type="ARBA" id="ARBA00049983"/>
    </source>
</evidence>
<dbReference type="InterPro" id="IPR052616">
    <property type="entry name" value="SYO1-like"/>
</dbReference>
<dbReference type="Pfam" id="PF25567">
    <property type="entry name" value="TPR_SYO1"/>
    <property type="match status" value="1"/>
</dbReference>
<dbReference type="InterPro" id="IPR016024">
    <property type="entry name" value="ARM-type_fold"/>
</dbReference>
<evidence type="ECO:0000259" key="4">
    <source>
        <dbReference type="Pfam" id="PF25567"/>
    </source>
</evidence>